<dbReference type="PROSITE" id="PS51677">
    <property type="entry name" value="NODB"/>
    <property type="match status" value="1"/>
</dbReference>
<keyword evidence="5" id="KW-1185">Reference proteome</keyword>
<reference evidence="4 5" key="1">
    <citation type="submission" date="2023-03" db="EMBL/GenBank/DDBJ databases">
        <title>Draft assemblies of triclosan tolerant bacteria isolated from returned activated sludge.</title>
        <authorList>
            <person name="Van Hamelsveld S."/>
        </authorList>
    </citation>
    <scope>NUCLEOTIDE SEQUENCE [LARGE SCALE GENOMIC DNA]</scope>
    <source>
        <strain evidence="4 5">GW210010_S58</strain>
    </source>
</reference>
<dbReference type="PANTHER" id="PTHR34216">
    <property type="match status" value="1"/>
</dbReference>
<accession>A0ABT6ANE1</accession>
<dbReference type="PANTHER" id="PTHR34216:SF3">
    <property type="entry name" value="POLY-BETA-1,6-N-ACETYL-D-GLUCOSAMINE N-DEACETYLASE"/>
    <property type="match status" value="1"/>
</dbReference>
<sequence>MLKLMGFHGLCIRELVPYLHGEKVGKVVGITLDDGYRNNIEHALPVLQRFGFTATCYAVSSLVGKTNAWDTSIGVPAKPLMAQGELREWGRAGMEVGAHTRTHMDLTKADAATARDEIEGCRQELEDMLGEPVRHFCYPFGEYDKAIVDQVREAGFHTAVTTNRGRASAGHDLFRLPRVPVSRTTHPGQFLQKLITAYEDQRGTDAASHDAR</sequence>
<protein>
    <submittedName>
        <fullName evidence="4">Polysaccharide deacetylase family protein</fullName>
    </submittedName>
</protein>
<evidence type="ECO:0000256" key="1">
    <source>
        <dbReference type="ARBA" id="ARBA00004613"/>
    </source>
</evidence>
<dbReference type="RefSeq" id="WP_276264674.1">
    <property type="nucleotide sequence ID" value="NZ_JARJLM010000163.1"/>
</dbReference>
<comment type="caution">
    <text evidence="4">The sequence shown here is derived from an EMBL/GenBank/DDBJ whole genome shotgun (WGS) entry which is preliminary data.</text>
</comment>
<keyword evidence="2" id="KW-0732">Signal</keyword>
<dbReference type="EMBL" id="JARJLM010000163">
    <property type="protein sequence ID" value="MDF3833276.1"/>
    <property type="molecule type" value="Genomic_DNA"/>
</dbReference>
<organism evidence="4 5">
    <name type="scientific">Cupriavidus basilensis</name>
    <dbReference type="NCBI Taxonomy" id="68895"/>
    <lineage>
        <taxon>Bacteria</taxon>
        <taxon>Pseudomonadati</taxon>
        <taxon>Pseudomonadota</taxon>
        <taxon>Betaproteobacteria</taxon>
        <taxon>Burkholderiales</taxon>
        <taxon>Burkholderiaceae</taxon>
        <taxon>Cupriavidus</taxon>
    </lineage>
</organism>
<feature type="domain" description="NodB homology" evidence="3">
    <location>
        <begin position="26"/>
        <end position="212"/>
    </location>
</feature>
<dbReference type="Gene3D" id="3.20.20.370">
    <property type="entry name" value="Glycoside hydrolase/deacetylase"/>
    <property type="match status" value="1"/>
</dbReference>
<name>A0ABT6ANE1_9BURK</name>
<evidence type="ECO:0000259" key="3">
    <source>
        <dbReference type="PROSITE" id="PS51677"/>
    </source>
</evidence>
<dbReference type="InterPro" id="IPR051398">
    <property type="entry name" value="Polysacch_Deacetylase"/>
</dbReference>
<dbReference type="InterPro" id="IPR011330">
    <property type="entry name" value="Glyco_hydro/deAcase_b/a-brl"/>
</dbReference>
<evidence type="ECO:0000313" key="5">
    <source>
        <dbReference type="Proteomes" id="UP001216674"/>
    </source>
</evidence>
<dbReference type="SUPFAM" id="SSF88713">
    <property type="entry name" value="Glycoside hydrolase/deacetylase"/>
    <property type="match status" value="1"/>
</dbReference>
<evidence type="ECO:0000313" key="4">
    <source>
        <dbReference type="EMBL" id="MDF3833276.1"/>
    </source>
</evidence>
<evidence type="ECO:0000256" key="2">
    <source>
        <dbReference type="ARBA" id="ARBA00022729"/>
    </source>
</evidence>
<dbReference type="CDD" id="cd10918">
    <property type="entry name" value="CE4_NodB_like_5s_6s"/>
    <property type="match status" value="1"/>
</dbReference>
<gene>
    <name evidence="4" type="ORF">P3W85_10000</name>
</gene>
<comment type="subcellular location">
    <subcellularLocation>
        <location evidence="1">Secreted</location>
    </subcellularLocation>
</comment>
<dbReference type="Proteomes" id="UP001216674">
    <property type="component" value="Unassembled WGS sequence"/>
</dbReference>
<proteinExistence type="predicted"/>
<dbReference type="Pfam" id="PF01522">
    <property type="entry name" value="Polysacc_deac_1"/>
    <property type="match status" value="1"/>
</dbReference>
<dbReference type="InterPro" id="IPR002509">
    <property type="entry name" value="NODB_dom"/>
</dbReference>